<dbReference type="GO" id="GO:0005506">
    <property type="term" value="F:iron ion binding"/>
    <property type="evidence" value="ECO:0007669"/>
    <property type="project" value="InterPro"/>
</dbReference>
<name>A0A919YKJ5_9BACL</name>
<dbReference type="EMBL" id="BOSE01000002">
    <property type="protein sequence ID" value="GIP16112.1"/>
    <property type="molecule type" value="Genomic_DNA"/>
</dbReference>
<sequence length="279" mass="31589">MSVNPPIPHDKSLDNLPALAEEGYLFIKNRVERYHSDLFEARLLGQHVICISGEEAVKLFYDAERFQRKGAAPKRVQKTLFGVNAIQTKDGKEHLQRKQLFLSLLTPSAEKQLAKLALEQWQAAAVRWELADNIVLFDEAKEILCRIACHWAGVPLQEAEVKVRAEEFAAMVDAFGAVGPRHWKGRRARAHSEQWMEQIIEDVRAGKLKAEKGSVLHTMAFFKELDGNPLAQITTREFGSVQKNFDQSALIRIGRKIRSCLFHKAEAIQLKDIVVQAKA</sequence>
<accession>A0A919YKJ5</accession>
<proteinExistence type="predicted"/>
<evidence type="ECO:0000313" key="1">
    <source>
        <dbReference type="EMBL" id="GIP16112.1"/>
    </source>
</evidence>
<dbReference type="Gene3D" id="1.10.630.10">
    <property type="entry name" value="Cytochrome P450"/>
    <property type="match status" value="1"/>
</dbReference>
<dbReference type="SUPFAM" id="SSF48264">
    <property type="entry name" value="Cytochrome P450"/>
    <property type="match status" value="1"/>
</dbReference>
<dbReference type="GO" id="GO:0004497">
    <property type="term" value="F:monooxygenase activity"/>
    <property type="evidence" value="ECO:0007669"/>
    <property type="project" value="InterPro"/>
</dbReference>
<gene>
    <name evidence="1" type="ORF">J40TS1_17540</name>
</gene>
<evidence type="ECO:0000313" key="2">
    <source>
        <dbReference type="Proteomes" id="UP000683139"/>
    </source>
</evidence>
<comment type="caution">
    <text evidence="1">The sequence shown here is derived from an EMBL/GenBank/DDBJ whole genome shotgun (WGS) entry which is preliminary data.</text>
</comment>
<dbReference type="Proteomes" id="UP000683139">
    <property type="component" value="Unassembled WGS sequence"/>
</dbReference>
<evidence type="ECO:0008006" key="3">
    <source>
        <dbReference type="Google" id="ProtNLM"/>
    </source>
</evidence>
<reference evidence="1" key="1">
    <citation type="submission" date="2021-03" db="EMBL/GenBank/DDBJ databases">
        <title>Antimicrobial resistance genes in bacteria isolated from Japanese honey, and their potential for conferring macrolide and lincosamide resistance in the American foulbrood pathogen Paenibacillus larvae.</title>
        <authorList>
            <person name="Okamoto M."/>
            <person name="Kumagai M."/>
            <person name="Kanamori H."/>
            <person name="Takamatsu D."/>
        </authorList>
    </citation>
    <scope>NUCLEOTIDE SEQUENCE</scope>
    <source>
        <strain evidence="1">J40TS1</strain>
    </source>
</reference>
<dbReference type="AlphaFoldDB" id="A0A919YKJ5"/>
<dbReference type="GO" id="GO:0020037">
    <property type="term" value="F:heme binding"/>
    <property type="evidence" value="ECO:0007669"/>
    <property type="project" value="InterPro"/>
</dbReference>
<organism evidence="1 2">
    <name type="scientific">Paenibacillus montaniterrae</name>
    <dbReference type="NCBI Taxonomy" id="429341"/>
    <lineage>
        <taxon>Bacteria</taxon>
        <taxon>Bacillati</taxon>
        <taxon>Bacillota</taxon>
        <taxon>Bacilli</taxon>
        <taxon>Bacillales</taxon>
        <taxon>Paenibacillaceae</taxon>
        <taxon>Paenibacillus</taxon>
    </lineage>
</organism>
<dbReference type="GO" id="GO:0016705">
    <property type="term" value="F:oxidoreductase activity, acting on paired donors, with incorporation or reduction of molecular oxygen"/>
    <property type="evidence" value="ECO:0007669"/>
    <property type="project" value="InterPro"/>
</dbReference>
<dbReference type="InterPro" id="IPR036396">
    <property type="entry name" value="Cyt_P450_sf"/>
</dbReference>
<keyword evidence="2" id="KW-1185">Reference proteome</keyword>
<protein>
    <recommendedName>
        <fullName evidence="3">Cytochrome P450</fullName>
    </recommendedName>
</protein>